<evidence type="ECO:0000313" key="2">
    <source>
        <dbReference type="Proteomes" id="UP001177021"/>
    </source>
</evidence>
<organism evidence="1 2">
    <name type="scientific">Trifolium pratense</name>
    <name type="common">Red clover</name>
    <dbReference type="NCBI Taxonomy" id="57577"/>
    <lineage>
        <taxon>Eukaryota</taxon>
        <taxon>Viridiplantae</taxon>
        <taxon>Streptophyta</taxon>
        <taxon>Embryophyta</taxon>
        <taxon>Tracheophyta</taxon>
        <taxon>Spermatophyta</taxon>
        <taxon>Magnoliopsida</taxon>
        <taxon>eudicotyledons</taxon>
        <taxon>Gunneridae</taxon>
        <taxon>Pentapetalae</taxon>
        <taxon>rosids</taxon>
        <taxon>fabids</taxon>
        <taxon>Fabales</taxon>
        <taxon>Fabaceae</taxon>
        <taxon>Papilionoideae</taxon>
        <taxon>50 kb inversion clade</taxon>
        <taxon>NPAAA clade</taxon>
        <taxon>Hologalegina</taxon>
        <taxon>IRL clade</taxon>
        <taxon>Trifolieae</taxon>
        <taxon>Trifolium</taxon>
    </lineage>
</organism>
<protein>
    <submittedName>
        <fullName evidence="1">Uncharacterized protein</fullName>
    </submittedName>
</protein>
<proteinExistence type="predicted"/>
<dbReference type="Proteomes" id="UP001177021">
    <property type="component" value="Unassembled WGS sequence"/>
</dbReference>
<gene>
    <name evidence="1" type="ORF">MILVUS5_LOCUS31039</name>
</gene>
<comment type="caution">
    <text evidence="1">The sequence shown here is derived from an EMBL/GenBank/DDBJ whole genome shotgun (WGS) entry which is preliminary data.</text>
</comment>
<reference evidence="1" key="1">
    <citation type="submission" date="2023-10" db="EMBL/GenBank/DDBJ databases">
        <authorList>
            <person name="Rodriguez Cubillos JULIANA M."/>
            <person name="De Vega J."/>
        </authorList>
    </citation>
    <scope>NUCLEOTIDE SEQUENCE</scope>
</reference>
<evidence type="ECO:0000313" key="1">
    <source>
        <dbReference type="EMBL" id="CAJ2666204.1"/>
    </source>
</evidence>
<accession>A0ACB0LCV3</accession>
<keyword evidence="2" id="KW-1185">Reference proteome</keyword>
<sequence>MAGTSKKVAIGIDLGTTYSCVAVWRNDQLEIIVNDQGNRITPSYVAFTDSQRMIGDPAFNKAAYNPTNTVFDAKRLIGRRFSDPIVQNDMKLWPFKVIGRLDDKPMIVVNYNGEEKQFAAEEISSMVLRKMREIAEAYLGSKVKDVVITVPAYFDNSQRQATRDAGGGTLDVSILTFDTDDIQVKAIGGDTHLGGQDFDNTMVKHFVKEFLRKHKIDISGDPRAVRKLKSACEKAKRILSSNTNTTIDIEYLHKDINFHSTISRAKFEELNECHFDKCMEIVEKCFADSRMEKSSIHDVVLVGGSTRIVKVQQLLSDFFEGKHLCKRINADEAVAHGAAVHASILSGEISEKVQDLLIRDVIPLSLGLATDGGFMEVIIPRNTKIPTNMDHLFTTPFNNQTNILIHVYEGVRQTTRDNNLLGKFVLEIPPAPVGRPQIKVSFQIDDDGILHVSALEKLSGVNMKVKIISDNGRLSKEEIERMIKEAEKCKDDEKRYQKKVDARNALETYASNMRKVINDKEIGSNLSSKDKKEINKKIDLVLLWLDVNDTAEKHDFEHFRSILSSVFDPIILKMMKEENDAQTGTVVGYPVKNKKSRWISLLANYAFNVVNATATGNIIGLVSPIIDIVFNS</sequence>
<name>A0ACB0LCV3_TRIPR</name>
<dbReference type="EMBL" id="CASHSV030000513">
    <property type="protein sequence ID" value="CAJ2666204.1"/>
    <property type="molecule type" value="Genomic_DNA"/>
</dbReference>